<accession>A0A5M4BBM4</accession>
<dbReference type="RefSeq" id="WP_155285104.1">
    <property type="nucleotide sequence ID" value="NZ_BLBC01000011.1"/>
</dbReference>
<keyword evidence="2" id="KW-1185">Reference proteome</keyword>
<comment type="caution">
    <text evidence="1">The sequence shown here is derived from an EMBL/GenBank/DDBJ whole genome shotgun (WGS) entry which is preliminary data.</text>
</comment>
<evidence type="ECO:0000313" key="1">
    <source>
        <dbReference type="EMBL" id="GET46476.1"/>
    </source>
</evidence>
<proteinExistence type="predicted"/>
<reference evidence="2" key="1">
    <citation type="journal article" date="2020" name="Int. J. Syst. Evol. Microbiol.">
        <title>Capnocytophaga felis sp. nov. isolated from the feline oral cavity.</title>
        <authorList>
            <person name="Suzuki M."/>
            <person name="Umeda K."/>
            <person name="Kimura M."/>
            <person name="Imaoka K."/>
            <person name="Morikawa S."/>
            <person name="Maeda K."/>
        </authorList>
    </citation>
    <scope>NUCLEOTIDE SEQUENCE [LARGE SCALE GENOMIC DNA]</scope>
    <source>
        <strain evidence="2">KC07070</strain>
    </source>
</reference>
<name>A0A5M4BBM4_9FLAO</name>
<dbReference type="OrthoDB" id="1149631at2"/>
<dbReference type="EMBL" id="BLBC01000011">
    <property type="protein sequence ID" value="GET46476.1"/>
    <property type="molecule type" value="Genomic_DNA"/>
</dbReference>
<organism evidence="1 2">
    <name type="scientific">Capnocytophaga felis</name>
    <dbReference type="NCBI Taxonomy" id="2267611"/>
    <lineage>
        <taxon>Bacteria</taxon>
        <taxon>Pseudomonadati</taxon>
        <taxon>Bacteroidota</taxon>
        <taxon>Flavobacteriia</taxon>
        <taxon>Flavobacteriales</taxon>
        <taxon>Flavobacteriaceae</taxon>
        <taxon>Capnocytophaga</taxon>
    </lineage>
</organism>
<dbReference type="Proteomes" id="UP000398217">
    <property type="component" value="Unassembled WGS sequence"/>
</dbReference>
<sequence length="93" mass="11453">MSRLIEYIDVLKLDNFLQTLTFEERLQLSQYRAGRTDSVPQKVEKLQRWIDKSRWKSPELKISQDREVLWFDLEKQIFQPLKNHPLYKQRVYI</sequence>
<evidence type="ECO:0000313" key="2">
    <source>
        <dbReference type="Proteomes" id="UP000398217"/>
    </source>
</evidence>
<dbReference type="AlphaFoldDB" id="A0A5M4BBM4"/>
<protein>
    <submittedName>
        <fullName evidence="1">Uncharacterized protein</fullName>
    </submittedName>
</protein>
<gene>
    <name evidence="1" type="ORF">RCZ01_17780</name>
</gene>